<evidence type="ECO:0000256" key="1">
    <source>
        <dbReference type="ARBA" id="ARBA00008791"/>
    </source>
</evidence>
<evidence type="ECO:0000313" key="4">
    <source>
        <dbReference type="Proteomes" id="UP000450676"/>
    </source>
</evidence>
<dbReference type="Pfam" id="PF00582">
    <property type="entry name" value="Usp"/>
    <property type="match status" value="1"/>
</dbReference>
<dbReference type="Gene3D" id="3.40.50.12370">
    <property type="match status" value="1"/>
</dbReference>
<protein>
    <submittedName>
        <fullName evidence="3">Universal stress protein</fullName>
    </submittedName>
</protein>
<comment type="caution">
    <text evidence="3">The sequence shown here is derived from an EMBL/GenBank/DDBJ whole genome shotgun (WGS) entry which is preliminary data.</text>
</comment>
<gene>
    <name evidence="3" type="ORF">GTP77_14800</name>
</gene>
<evidence type="ECO:0000259" key="2">
    <source>
        <dbReference type="Pfam" id="PF00582"/>
    </source>
</evidence>
<sequence>MYKTILLHIGRPPTWRRGMRAAADLAKEHEAHLIGLASTGYAVLQNSAAGAGAFGLYPPIGYDQFRSEARQRLQEYEQAAAGYAFGSVESRVIDDAAEYALALQSRYCDLVLVAGGATTEASPLLPGRLAGYLALHATRPVLQVATRAEPRLDGTVVIGWNGGAEASRAMAAALPLLRRAARVQIAVFNPDQGPHLHGDEPGADVARYLARHCSNVAVINENTSADPGEALLDLARSSGAGLIVAGAYGHSRFREWILGSTTACLLDQDEVAVLMTH</sequence>
<feature type="domain" description="UspA" evidence="2">
    <location>
        <begin position="217"/>
        <end position="276"/>
    </location>
</feature>
<organism evidence="3 4">
    <name type="scientific">Pseudoduganella aquatica</name>
    <dbReference type="NCBI Taxonomy" id="2660641"/>
    <lineage>
        <taxon>Bacteria</taxon>
        <taxon>Pseudomonadati</taxon>
        <taxon>Pseudomonadota</taxon>
        <taxon>Betaproteobacteria</taxon>
        <taxon>Burkholderiales</taxon>
        <taxon>Oxalobacteraceae</taxon>
        <taxon>Telluria group</taxon>
        <taxon>Pseudoduganella</taxon>
    </lineage>
</organism>
<dbReference type="CDD" id="cd00293">
    <property type="entry name" value="USP-like"/>
    <property type="match status" value="1"/>
</dbReference>
<dbReference type="Proteomes" id="UP000450676">
    <property type="component" value="Unassembled WGS sequence"/>
</dbReference>
<dbReference type="EMBL" id="WWCU01000015">
    <property type="protein sequence ID" value="MYN08606.1"/>
    <property type="molecule type" value="Genomic_DNA"/>
</dbReference>
<dbReference type="InterPro" id="IPR006016">
    <property type="entry name" value="UspA"/>
</dbReference>
<evidence type="ECO:0000313" key="3">
    <source>
        <dbReference type="EMBL" id="MYN08606.1"/>
    </source>
</evidence>
<dbReference type="PANTHER" id="PTHR46268:SF15">
    <property type="entry name" value="UNIVERSAL STRESS PROTEIN HP_0031"/>
    <property type="match status" value="1"/>
</dbReference>
<name>A0A7X4KNX8_9BURK</name>
<dbReference type="SUPFAM" id="SSF52402">
    <property type="entry name" value="Adenine nucleotide alpha hydrolases-like"/>
    <property type="match status" value="2"/>
</dbReference>
<keyword evidence="4" id="KW-1185">Reference proteome</keyword>
<dbReference type="PANTHER" id="PTHR46268">
    <property type="entry name" value="STRESS RESPONSE PROTEIN NHAX"/>
    <property type="match status" value="1"/>
</dbReference>
<comment type="similarity">
    <text evidence="1">Belongs to the universal stress protein A family.</text>
</comment>
<dbReference type="AlphaFoldDB" id="A0A7X4KNX8"/>
<proteinExistence type="inferred from homology"/>
<dbReference type="RefSeq" id="WP_161072922.1">
    <property type="nucleotide sequence ID" value="NZ_WWCU01000015.1"/>
</dbReference>
<accession>A0A7X4KNX8</accession>
<reference evidence="3 4" key="1">
    <citation type="submission" date="2019-12" db="EMBL/GenBank/DDBJ databases">
        <title>Novel species isolated from a subtropical stream in China.</title>
        <authorList>
            <person name="Lu H."/>
        </authorList>
    </citation>
    <scope>NUCLEOTIDE SEQUENCE [LARGE SCALE GENOMIC DNA]</scope>
    <source>
        <strain evidence="3 4">FT127W</strain>
    </source>
</reference>